<keyword evidence="2 7" id="KW-0813">Transport</keyword>
<dbReference type="PROSITE" id="PS50928">
    <property type="entry name" value="ABC_TM1"/>
    <property type="match status" value="1"/>
</dbReference>
<proteinExistence type="inferred from homology"/>
<evidence type="ECO:0000256" key="3">
    <source>
        <dbReference type="ARBA" id="ARBA00022475"/>
    </source>
</evidence>
<keyword evidence="4 7" id="KW-0812">Transmembrane</keyword>
<feature type="domain" description="ABC transmembrane type-1" evidence="8">
    <location>
        <begin position="94"/>
        <end position="283"/>
    </location>
</feature>
<dbReference type="RefSeq" id="WP_083948110.1">
    <property type="nucleotide sequence ID" value="NZ_KQ950182.1"/>
</dbReference>
<dbReference type="CDD" id="cd06261">
    <property type="entry name" value="TM_PBP2"/>
    <property type="match status" value="1"/>
</dbReference>
<dbReference type="AlphaFoldDB" id="A0A147KLC6"/>
<comment type="caution">
    <text evidence="9">The sequence shown here is derived from an EMBL/GenBank/DDBJ whole genome shotgun (WGS) entry which is preliminary data.</text>
</comment>
<dbReference type="GO" id="GO:0005886">
    <property type="term" value="C:plasma membrane"/>
    <property type="evidence" value="ECO:0007669"/>
    <property type="project" value="UniProtKB-SubCell"/>
</dbReference>
<keyword evidence="10" id="KW-1185">Reference proteome</keyword>
<feature type="transmembrane region" description="Helical" evidence="7">
    <location>
        <begin position="133"/>
        <end position="153"/>
    </location>
</feature>
<evidence type="ECO:0000259" key="8">
    <source>
        <dbReference type="PROSITE" id="PS50928"/>
    </source>
</evidence>
<name>A0A147KLC6_THECS</name>
<comment type="subcellular location">
    <subcellularLocation>
        <location evidence="1 7">Cell membrane</location>
        <topology evidence="1 7">Multi-pass membrane protein</topology>
    </subcellularLocation>
</comment>
<comment type="similarity">
    <text evidence="7">Belongs to the binding-protein-dependent transport system permease family.</text>
</comment>
<evidence type="ECO:0000313" key="9">
    <source>
        <dbReference type="EMBL" id="KUP98135.1"/>
    </source>
</evidence>
<protein>
    <recommendedName>
        <fullName evidence="8">ABC transmembrane type-1 domain-containing protein</fullName>
    </recommendedName>
</protein>
<sequence length="295" mass="31270">MSAATAAAPQQETTFRDRSAWAEMWSAFTRNRAALAGLIILAVIVLIALFAPWIAPHDPTAQHLELRREGPSADAWFGRDEFGRDILSRLMYGARATLLAAAGAILLSGVVGTVIGILSAYQGKVVDSLFMRAMDIILAFPYFLLAILIVAVAGPSLRNAAIAIGITYIPQYARVVRGAALEIVGKEYIEAARASGVHGFLIAIRHVLPNVVAPITVITTVGLALAIVGVSSLSFLGLGAQPPSPEWGAMLAAGREYVTSAPHICIFPGLVILVTVLALNLVGDGFRDTFDPTMR</sequence>
<dbReference type="InterPro" id="IPR035906">
    <property type="entry name" value="MetI-like_sf"/>
</dbReference>
<accession>A0A147KLC6</accession>
<dbReference type="InterPro" id="IPR000515">
    <property type="entry name" value="MetI-like"/>
</dbReference>
<evidence type="ECO:0000256" key="1">
    <source>
        <dbReference type="ARBA" id="ARBA00004651"/>
    </source>
</evidence>
<evidence type="ECO:0000256" key="7">
    <source>
        <dbReference type="RuleBase" id="RU363032"/>
    </source>
</evidence>
<dbReference type="InterPro" id="IPR050366">
    <property type="entry name" value="BP-dependent_transpt_permease"/>
</dbReference>
<gene>
    <name evidence="9" type="ORF">AC529_03065</name>
</gene>
<dbReference type="STRING" id="665004.AC529_03065"/>
<dbReference type="OrthoDB" id="6637947at2"/>
<dbReference type="PATRIC" id="fig|665004.4.peg.2268"/>
<organism evidence="9 10">
    <name type="scientific">Thermobifida cellulosilytica TB100</name>
    <dbReference type="NCBI Taxonomy" id="665004"/>
    <lineage>
        <taxon>Bacteria</taxon>
        <taxon>Bacillati</taxon>
        <taxon>Actinomycetota</taxon>
        <taxon>Actinomycetes</taxon>
        <taxon>Streptosporangiales</taxon>
        <taxon>Nocardiopsidaceae</taxon>
        <taxon>Thermobifida</taxon>
    </lineage>
</organism>
<feature type="transmembrane region" description="Helical" evidence="7">
    <location>
        <begin position="261"/>
        <end position="282"/>
    </location>
</feature>
<dbReference type="Pfam" id="PF12911">
    <property type="entry name" value="OppC_N"/>
    <property type="match status" value="1"/>
</dbReference>
<evidence type="ECO:0000256" key="4">
    <source>
        <dbReference type="ARBA" id="ARBA00022692"/>
    </source>
</evidence>
<dbReference type="PANTHER" id="PTHR43386:SF25">
    <property type="entry name" value="PEPTIDE ABC TRANSPORTER PERMEASE PROTEIN"/>
    <property type="match status" value="1"/>
</dbReference>
<keyword evidence="3" id="KW-1003">Cell membrane</keyword>
<dbReference type="SUPFAM" id="SSF161098">
    <property type="entry name" value="MetI-like"/>
    <property type="match status" value="1"/>
</dbReference>
<feature type="transmembrane region" description="Helical" evidence="7">
    <location>
        <begin position="215"/>
        <end position="240"/>
    </location>
</feature>
<keyword evidence="5 7" id="KW-1133">Transmembrane helix</keyword>
<evidence type="ECO:0000256" key="2">
    <source>
        <dbReference type="ARBA" id="ARBA00022448"/>
    </source>
</evidence>
<evidence type="ECO:0000313" key="10">
    <source>
        <dbReference type="Proteomes" id="UP000074382"/>
    </source>
</evidence>
<dbReference type="Proteomes" id="UP000074382">
    <property type="component" value="Unassembled WGS sequence"/>
</dbReference>
<dbReference type="EMBL" id="LGEM01000015">
    <property type="protein sequence ID" value="KUP98135.1"/>
    <property type="molecule type" value="Genomic_DNA"/>
</dbReference>
<feature type="transmembrane region" description="Helical" evidence="7">
    <location>
        <begin position="33"/>
        <end position="55"/>
    </location>
</feature>
<dbReference type="PANTHER" id="PTHR43386">
    <property type="entry name" value="OLIGOPEPTIDE TRANSPORT SYSTEM PERMEASE PROTEIN APPC"/>
    <property type="match status" value="1"/>
</dbReference>
<dbReference type="GO" id="GO:0055085">
    <property type="term" value="P:transmembrane transport"/>
    <property type="evidence" value="ECO:0007669"/>
    <property type="project" value="InterPro"/>
</dbReference>
<dbReference type="InterPro" id="IPR025966">
    <property type="entry name" value="OppC_N"/>
</dbReference>
<evidence type="ECO:0000256" key="5">
    <source>
        <dbReference type="ARBA" id="ARBA00022989"/>
    </source>
</evidence>
<evidence type="ECO:0000256" key="6">
    <source>
        <dbReference type="ARBA" id="ARBA00023136"/>
    </source>
</evidence>
<dbReference type="Pfam" id="PF00528">
    <property type="entry name" value="BPD_transp_1"/>
    <property type="match status" value="1"/>
</dbReference>
<feature type="transmembrane region" description="Helical" evidence="7">
    <location>
        <begin position="98"/>
        <end position="121"/>
    </location>
</feature>
<dbReference type="Gene3D" id="1.10.3720.10">
    <property type="entry name" value="MetI-like"/>
    <property type="match status" value="1"/>
</dbReference>
<reference evidence="10" key="1">
    <citation type="journal article" date="2017" name="Acta Aliment.">
        <title>Plant polysaccharide degrading enzyme system of Thermpbifida cellulosilytica TB100 revealed by de novo genome project data.</title>
        <authorList>
            <person name="Toth A."/>
            <person name="Baka E."/>
            <person name="Luzics S."/>
            <person name="Bata-Vidacs I."/>
            <person name="Nagy I."/>
            <person name="Balint B."/>
            <person name="Herceg R."/>
            <person name="Olasz F."/>
            <person name="Wilk T."/>
            <person name="Nagy T."/>
            <person name="Kriszt B."/>
            <person name="Nagy I."/>
            <person name="Kukolya J."/>
        </authorList>
    </citation>
    <scope>NUCLEOTIDE SEQUENCE [LARGE SCALE GENOMIC DNA]</scope>
    <source>
        <strain evidence="10">TB100</strain>
    </source>
</reference>
<keyword evidence="6 7" id="KW-0472">Membrane</keyword>